<dbReference type="AlphaFoldDB" id="A0A7I7T1T8"/>
<dbReference type="InterPro" id="IPR029063">
    <property type="entry name" value="SAM-dependent_MTases_sf"/>
</dbReference>
<keyword evidence="3 6" id="KW-0489">Methyltransferase</keyword>
<dbReference type="Pfam" id="PF04072">
    <property type="entry name" value="LCM"/>
    <property type="match status" value="1"/>
</dbReference>
<dbReference type="GO" id="GO:0008168">
    <property type="term" value="F:methyltransferase activity"/>
    <property type="evidence" value="ECO:0007669"/>
    <property type="project" value="UniProtKB-UniRule"/>
</dbReference>
<reference evidence="7 8" key="1">
    <citation type="journal article" date="2019" name="Emerg. Microbes Infect.">
        <title>Comprehensive subspecies identification of 175 nontuberculous mycobacteria species based on 7547 genomic profiles.</title>
        <authorList>
            <person name="Matsumoto Y."/>
            <person name="Kinjo T."/>
            <person name="Motooka D."/>
            <person name="Nabeya D."/>
            <person name="Jung N."/>
            <person name="Uechi K."/>
            <person name="Horii T."/>
            <person name="Iida T."/>
            <person name="Fujita J."/>
            <person name="Nakamura S."/>
        </authorList>
    </citation>
    <scope>NUCLEOTIDE SEQUENCE [LARGE SCALE GENOMIC DNA]</scope>
    <source>
        <strain evidence="7 8">JCM 30396</strain>
    </source>
</reference>
<organism evidence="7 8">
    <name type="scientific">Mycolicibacterium helvum</name>
    <dbReference type="NCBI Taxonomy" id="1534349"/>
    <lineage>
        <taxon>Bacteria</taxon>
        <taxon>Bacillati</taxon>
        <taxon>Actinomycetota</taxon>
        <taxon>Actinomycetes</taxon>
        <taxon>Mycobacteriales</taxon>
        <taxon>Mycobacteriaceae</taxon>
        <taxon>Mycolicibacterium</taxon>
    </lineage>
</organism>
<keyword evidence="5 6" id="KW-0949">S-adenosyl-L-methionine</keyword>
<comment type="similarity">
    <text evidence="2 6">Belongs to the UPF0677 family.</text>
</comment>
<dbReference type="KEGG" id="mhev:MHEL_11460"/>
<name>A0A7I7T1T8_9MYCO</name>
<protein>
    <recommendedName>
        <fullName evidence="6">S-adenosyl-L-methionine-dependent methyltransferase</fullName>
        <ecNumber evidence="6">2.1.1.-</ecNumber>
    </recommendedName>
</protein>
<dbReference type="InterPro" id="IPR007213">
    <property type="entry name" value="Ppm1/Ppm2/Tcmp"/>
</dbReference>
<evidence type="ECO:0000256" key="2">
    <source>
        <dbReference type="ARBA" id="ARBA00008138"/>
    </source>
</evidence>
<evidence type="ECO:0000313" key="8">
    <source>
        <dbReference type="Proteomes" id="UP000467148"/>
    </source>
</evidence>
<evidence type="ECO:0000256" key="5">
    <source>
        <dbReference type="ARBA" id="ARBA00022691"/>
    </source>
</evidence>
<dbReference type="PANTHER" id="PTHR43619:SF2">
    <property type="entry name" value="S-ADENOSYL-L-METHIONINE-DEPENDENT METHYLTRANSFERASES SUPERFAMILY PROTEIN"/>
    <property type="match status" value="1"/>
</dbReference>
<evidence type="ECO:0000256" key="4">
    <source>
        <dbReference type="ARBA" id="ARBA00022679"/>
    </source>
</evidence>
<evidence type="ECO:0000256" key="3">
    <source>
        <dbReference type="ARBA" id="ARBA00022603"/>
    </source>
</evidence>
<accession>A0A7I7T1T8</accession>
<dbReference type="InterPro" id="IPR011610">
    <property type="entry name" value="SAM_mthyl_Trfase_ML2640-like"/>
</dbReference>
<sequence>MSRSDSDTWDLATSVGTTATMVAAARAVASREENALIDDPFAAPLVRAVGIDVFTKMVDGDIDIAATDTEGTARVMTDVMAVRTRFFDDFFLNATGAAGPATSGSEAGVRQAVILASGLDSRSYRLDWPAGTVVYEIDQPKVIEFKTETLAALGASPTTDLRTVSIDLREDWPAALRAHGFDDTKPTAWSAEGLLVYLPPEAQDRLFDNITALSAPGSRLATEYHPDGGSGLAARSKAISDQWRERGLELNMADLFYAGERNPVIGYLEGQGWEVGSQARAELFAAYGRPFPETNLTESLRNSVSVTATRK</sequence>
<dbReference type="SUPFAM" id="SSF53335">
    <property type="entry name" value="S-adenosyl-L-methionine-dependent methyltransferases"/>
    <property type="match status" value="1"/>
</dbReference>
<dbReference type="GO" id="GO:0032259">
    <property type="term" value="P:methylation"/>
    <property type="evidence" value="ECO:0007669"/>
    <property type="project" value="UniProtKB-KW"/>
</dbReference>
<keyword evidence="8" id="KW-1185">Reference proteome</keyword>
<dbReference type="EMBL" id="AP022596">
    <property type="protein sequence ID" value="BBY62903.1"/>
    <property type="molecule type" value="Genomic_DNA"/>
</dbReference>
<dbReference type="Proteomes" id="UP000467148">
    <property type="component" value="Chromosome"/>
</dbReference>
<evidence type="ECO:0000256" key="1">
    <source>
        <dbReference type="ARBA" id="ARBA00003907"/>
    </source>
</evidence>
<evidence type="ECO:0000256" key="6">
    <source>
        <dbReference type="RuleBase" id="RU362030"/>
    </source>
</evidence>
<dbReference type="Gene3D" id="3.40.50.150">
    <property type="entry name" value="Vaccinia Virus protein VP39"/>
    <property type="match status" value="1"/>
</dbReference>
<dbReference type="NCBIfam" id="TIGR00027">
    <property type="entry name" value="mthyl_TIGR00027"/>
    <property type="match status" value="1"/>
</dbReference>
<dbReference type="FunFam" id="3.40.50.150:FF:000152">
    <property type="entry name" value="S-adenosyl-L-methionine-dependent methyltransferase"/>
    <property type="match status" value="1"/>
</dbReference>
<proteinExistence type="inferred from homology"/>
<dbReference type="PANTHER" id="PTHR43619">
    <property type="entry name" value="S-ADENOSYL-L-METHIONINE-DEPENDENT METHYLTRANSFERASE YKTD-RELATED"/>
    <property type="match status" value="1"/>
</dbReference>
<gene>
    <name evidence="7" type="ORF">MHEL_11460</name>
</gene>
<comment type="function">
    <text evidence="1 6">Exhibits S-adenosyl-L-methionine-dependent methyltransferase activity.</text>
</comment>
<dbReference type="EC" id="2.1.1.-" evidence="6"/>
<evidence type="ECO:0000313" key="7">
    <source>
        <dbReference type="EMBL" id="BBY62903.1"/>
    </source>
</evidence>
<dbReference type="RefSeq" id="WP_163746646.1">
    <property type="nucleotide sequence ID" value="NZ_AP022596.1"/>
</dbReference>
<keyword evidence="4 7" id="KW-0808">Transferase</keyword>